<sequence>METIRGRVMELCVTKLAQQLYECVNCANQDRAQIDWNWALGFVESAPQLVDAIVAEFVGGLAREQLADILPATLSLEYPAFDRLCGRAVWDRMFQQLKHQLLHPYTNIRFG</sequence>
<dbReference type="Proteomes" id="UP000177751">
    <property type="component" value="Unassembled WGS sequence"/>
</dbReference>
<dbReference type="AlphaFoldDB" id="A0A1G2JFW5"/>
<dbReference type="EMBL" id="MHPP01000005">
    <property type="protein sequence ID" value="OGZ85158.1"/>
    <property type="molecule type" value="Genomic_DNA"/>
</dbReference>
<gene>
    <name evidence="1" type="ORF">A2401_02590</name>
</gene>
<dbReference type="STRING" id="1802229.A2401_02590"/>
<protein>
    <submittedName>
        <fullName evidence="1">Uncharacterized protein</fullName>
    </submittedName>
</protein>
<comment type="caution">
    <text evidence="1">The sequence shown here is derived from an EMBL/GenBank/DDBJ whole genome shotgun (WGS) entry which is preliminary data.</text>
</comment>
<evidence type="ECO:0000313" key="2">
    <source>
        <dbReference type="Proteomes" id="UP000177751"/>
    </source>
</evidence>
<reference evidence="1 2" key="1">
    <citation type="journal article" date="2016" name="Nat. Commun.">
        <title>Thousands of microbial genomes shed light on interconnected biogeochemical processes in an aquifer system.</title>
        <authorList>
            <person name="Anantharaman K."/>
            <person name="Brown C.T."/>
            <person name="Hug L.A."/>
            <person name="Sharon I."/>
            <person name="Castelle C.J."/>
            <person name="Probst A.J."/>
            <person name="Thomas B.C."/>
            <person name="Singh A."/>
            <person name="Wilkins M.J."/>
            <person name="Karaoz U."/>
            <person name="Brodie E.L."/>
            <person name="Williams K.H."/>
            <person name="Hubbard S.S."/>
            <person name="Banfield J.F."/>
        </authorList>
    </citation>
    <scope>NUCLEOTIDE SEQUENCE [LARGE SCALE GENOMIC DNA]</scope>
</reference>
<name>A0A1G2JFW5_9BACT</name>
<organism evidence="1 2">
    <name type="scientific">Candidatus Staskawiczbacteria bacterium RIFOXYC1_FULL_38_18</name>
    <dbReference type="NCBI Taxonomy" id="1802229"/>
    <lineage>
        <taxon>Bacteria</taxon>
        <taxon>Candidatus Staskawicziibacteriota</taxon>
    </lineage>
</organism>
<evidence type="ECO:0000313" key="1">
    <source>
        <dbReference type="EMBL" id="OGZ85158.1"/>
    </source>
</evidence>
<accession>A0A1G2JFW5</accession>
<proteinExistence type="predicted"/>